<keyword evidence="10" id="KW-0325">Glycoprotein</keyword>
<dbReference type="GO" id="GO:0005886">
    <property type="term" value="C:plasma membrane"/>
    <property type="evidence" value="ECO:0007669"/>
    <property type="project" value="UniProtKB-SubCell"/>
</dbReference>
<reference evidence="17 18" key="1">
    <citation type="submission" date="2023-03" db="EMBL/GenBank/DDBJ databases">
        <title>High-quality genome of Scylla paramamosain provides insights in environmental adaptation.</title>
        <authorList>
            <person name="Zhang L."/>
        </authorList>
    </citation>
    <scope>NUCLEOTIDE SEQUENCE [LARGE SCALE GENOMIC DNA]</scope>
    <source>
        <strain evidence="17">LZ_2023a</strain>
        <tissue evidence="17">Muscle</tissue>
    </source>
</reference>
<evidence type="ECO:0000256" key="13">
    <source>
        <dbReference type="SAM" id="MobiDB-lite"/>
    </source>
</evidence>
<dbReference type="EMBL" id="JARAKH010000008">
    <property type="protein sequence ID" value="KAK8401915.1"/>
    <property type="molecule type" value="Genomic_DNA"/>
</dbReference>
<sequence length="642" mass="70803">MLRERLTPHERPPVPPTLTTTAALLKVSATHSHVLYLRKGPSASEVRALQGHHSGHRDTTKDRTDTGVDVSPSGLKTDLVTSVGGSEGNQWEGYGSDGLLTEVHTDVGGALRELQERPREYSSVSVVVHGSPSFLQETVKQAVGMGVVMPRRAWVLVSETAEWHQSALPSTLFTNQYNLVLVTPLLRTPRTHAPDQCVAAIHRLTFLNGGLAWAGVGCGRAGGRLSLTANPFSLPDHLGNITIPVAVVKGSPTLRLVKTSDGEDYLDGFLGEMLRLLQRDLLFRVQVSQVPGFGNRLANGTWIGTVGAVARKEVELGLASLSISHIRNQVVDFSDYLISTGVYLMYLARQLTQPVSTVFLVFSPELWGCLLGQITLLGAVLYLACYRDAARRNHSPLYYLFASYRSFVYQGTLEPRSSAPRLTYLSSLIFALVVYALYSGNLTAVLSLPRLQEYPKSAEEMLEQGYAPILTEGFHQYDYFKFSPLDAFRTLFRHAEERGTIYPFGRIDHKTALQRFSKGRVASIITPLGIVFRQNSGAGPQQPCPFYVESAPLNLGFISIILQKNSFFSEIINTRLRWLRDSGNLKEIYGRYNMIQCVPSGRASGTSRPLSLTVLLGAFVMWVCGFLVACITFLLEFLSSRG</sequence>
<keyword evidence="8 14" id="KW-0472">Membrane</keyword>
<dbReference type="Proteomes" id="UP001487740">
    <property type="component" value="Unassembled WGS sequence"/>
</dbReference>
<evidence type="ECO:0008006" key="19">
    <source>
        <dbReference type="Google" id="ProtNLM"/>
    </source>
</evidence>
<name>A0AAW0UQ96_SCYPA</name>
<feature type="region of interest" description="Disordered" evidence="13">
    <location>
        <begin position="43"/>
        <end position="76"/>
    </location>
</feature>
<dbReference type="Gene3D" id="1.10.287.70">
    <property type="match status" value="1"/>
</dbReference>
<evidence type="ECO:0000256" key="6">
    <source>
        <dbReference type="ARBA" id="ARBA00022989"/>
    </source>
</evidence>
<keyword evidence="11" id="KW-1071">Ligand-gated ion channel</keyword>
<dbReference type="InterPro" id="IPR001320">
    <property type="entry name" value="Iontro_rcpt_C"/>
</dbReference>
<proteinExistence type="inferred from homology"/>
<comment type="similarity">
    <text evidence="2">Belongs to the glutamate-gated ion channel (TC 1.A.10.1) family.</text>
</comment>
<keyword evidence="4" id="KW-1003">Cell membrane</keyword>
<evidence type="ECO:0000256" key="12">
    <source>
        <dbReference type="ARBA" id="ARBA00023303"/>
    </source>
</evidence>
<feature type="transmembrane region" description="Helical" evidence="14">
    <location>
        <begin position="612"/>
        <end position="635"/>
    </location>
</feature>
<evidence type="ECO:0000256" key="7">
    <source>
        <dbReference type="ARBA" id="ARBA00023065"/>
    </source>
</evidence>
<protein>
    <recommendedName>
        <fullName evidence="19">Glutamate receptor</fullName>
    </recommendedName>
</protein>
<keyword evidence="7" id="KW-0406">Ion transport</keyword>
<dbReference type="GO" id="GO:0015276">
    <property type="term" value="F:ligand-gated monoatomic ion channel activity"/>
    <property type="evidence" value="ECO:0007669"/>
    <property type="project" value="InterPro"/>
</dbReference>
<keyword evidence="18" id="KW-1185">Reference proteome</keyword>
<evidence type="ECO:0000259" key="16">
    <source>
        <dbReference type="Pfam" id="PF10613"/>
    </source>
</evidence>
<evidence type="ECO:0000313" key="18">
    <source>
        <dbReference type="Proteomes" id="UP001487740"/>
    </source>
</evidence>
<evidence type="ECO:0000256" key="10">
    <source>
        <dbReference type="ARBA" id="ARBA00023180"/>
    </source>
</evidence>
<keyword evidence="3" id="KW-0813">Transport</keyword>
<keyword evidence="6 14" id="KW-1133">Transmembrane helix</keyword>
<feature type="transmembrane region" description="Helical" evidence="14">
    <location>
        <begin position="358"/>
        <end position="384"/>
    </location>
</feature>
<evidence type="ECO:0000256" key="5">
    <source>
        <dbReference type="ARBA" id="ARBA00022692"/>
    </source>
</evidence>
<feature type="transmembrane region" description="Helical" evidence="14">
    <location>
        <begin position="424"/>
        <end position="448"/>
    </location>
</feature>
<dbReference type="AlphaFoldDB" id="A0AAW0UQ96"/>
<dbReference type="SUPFAM" id="SSF53850">
    <property type="entry name" value="Periplasmic binding protein-like II"/>
    <property type="match status" value="1"/>
</dbReference>
<feature type="domain" description="Ionotropic glutamate receptor L-glutamate and glycine-binding" evidence="16">
    <location>
        <begin position="245"/>
        <end position="347"/>
    </location>
</feature>
<evidence type="ECO:0000256" key="11">
    <source>
        <dbReference type="ARBA" id="ARBA00023286"/>
    </source>
</evidence>
<dbReference type="PANTHER" id="PTHR42643">
    <property type="entry name" value="IONOTROPIC RECEPTOR 20A-RELATED"/>
    <property type="match status" value="1"/>
</dbReference>
<evidence type="ECO:0000256" key="2">
    <source>
        <dbReference type="ARBA" id="ARBA00008685"/>
    </source>
</evidence>
<evidence type="ECO:0000259" key="15">
    <source>
        <dbReference type="Pfam" id="PF00060"/>
    </source>
</evidence>
<evidence type="ECO:0000256" key="14">
    <source>
        <dbReference type="SAM" id="Phobius"/>
    </source>
</evidence>
<keyword evidence="12" id="KW-0407">Ion channel</keyword>
<organism evidence="17 18">
    <name type="scientific">Scylla paramamosain</name>
    <name type="common">Mud crab</name>
    <dbReference type="NCBI Taxonomy" id="85552"/>
    <lineage>
        <taxon>Eukaryota</taxon>
        <taxon>Metazoa</taxon>
        <taxon>Ecdysozoa</taxon>
        <taxon>Arthropoda</taxon>
        <taxon>Crustacea</taxon>
        <taxon>Multicrustacea</taxon>
        <taxon>Malacostraca</taxon>
        <taxon>Eumalacostraca</taxon>
        <taxon>Eucarida</taxon>
        <taxon>Decapoda</taxon>
        <taxon>Pleocyemata</taxon>
        <taxon>Brachyura</taxon>
        <taxon>Eubrachyura</taxon>
        <taxon>Portunoidea</taxon>
        <taxon>Portunidae</taxon>
        <taxon>Portuninae</taxon>
        <taxon>Scylla</taxon>
    </lineage>
</organism>
<evidence type="ECO:0000256" key="9">
    <source>
        <dbReference type="ARBA" id="ARBA00023170"/>
    </source>
</evidence>
<evidence type="ECO:0000256" key="8">
    <source>
        <dbReference type="ARBA" id="ARBA00023136"/>
    </source>
</evidence>
<dbReference type="Pfam" id="PF10613">
    <property type="entry name" value="Lig_chan-Glu_bd"/>
    <property type="match status" value="1"/>
</dbReference>
<evidence type="ECO:0000256" key="1">
    <source>
        <dbReference type="ARBA" id="ARBA00004651"/>
    </source>
</evidence>
<gene>
    <name evidence="17" type="ORF">O3P69_001192</name>
</gene>
<keyword evidence="9" id="KW-0675">Receptor</keyword>
<feature type="domain" description="Ionotropic glutamate receptor C-terminal" evidence="15">
    <location>
        <begin position="364"/>
        <end position="626"/>
    </location>
</feature>
<dbReference type="InterPro" id="IPR052192">
    <property type="entry name" value="Insect_Ionotropic_Sensory_Rcpt"/>
</dbReference>
<dbReference type="Pfam" id="PF00060">
    <property type="entry name" value="Lig_chan"/>
    <property type="match status" value="1"/>
</dbReference>
<dbReference type="Gene3D" id="3.40.190.10">
    <property type="entry name" value="Periplasmic binding protein-like II"/>
    <property type="match status" value="1"/>
</dbReference>
<evidence type="ECO:0000256" key="3">
    <source>
        <dbReference type="ARBA" id="ARBA00022448"/>
    </source>
</evidence>
<dbReference type="GO" id="GO:0050906">
    <property type="term" value="P:detection of stimulus involved in sensory perception"/>
    <property type="evidence" value="ECO:0007669"/>
    <property type="project" value="UniProtKB-ARBA"/>
</dbReference>
<keyword evidence="5 14" id="KW-0812">Transmembrane</keyword>
<dbReference type="InterPro" id="IPR019594">
    <property type="entry name" value="Glu/Gly-bd"/>
</dbReference>
<evidence type="ECO:0000313" key="17">
    <source>
        <dbReference type="EMBL" id="KAK8401915.1"/>
    </source>
</evidence>
<accession>A0AAW0UQ96</accession>
<comment type="caution">
    <text evidence="17">The sequence shown here is derived from an EMBL/GenBank/DDBJ whole genome shotgun (WGS) entry which is preliminary data.</text>
</comment>
<dbReference type="PANTHER" id="PTHR42643:SF42">
    <property type="entry name" value="IONOTROPIC GLUTAMATE RECEPTOR L-GLUTAMATE AND GLYCINE-BINDING DOMAIN-CONTAINING PROTEIN"/>
    <property type="match status" value="1"/>
</dbReference>
<feature type="compositionally biased region" description="Basic and acidic residues" evidence="13">
    <location>
        <begin position="56"/>
        <end position="66"/>
    </location>
</feature>
<evidence type="ECO:0000256" key="4">
    <source>
        <dbReference type="ARBA" id="ARBA00022475"/>
    </source>
</evidence>
<comment type="subcellular location">
    <subcellularLocation>
        <location evidence="1">Cell membrane</location>
        <topology evidence="1">Multi-pass membrane protein</topology>
    </subcellularLocation>
</comment>